<dbReference type="SMART" id="SM00849">
    <property type="entry name" value="Lactamase_B"/>
    <property type="match status" value="1"/>
</dbReference>
<dbReference type="InterPro" id="IPR036866">
    <property type="entry name" value="RibonucZ/Hydroxyglut_hydro"/>
</dbReference>
<dbReference type="CDD" id="cd06262">
    <property type="entry name" value="metallo-hydrolase-like_MBL-fold"/>
    <property type="match status" value="1"/>
</dbReference>
<feature type="domain" description="Metallo-beta-lactamase" evidence="6">
    <location>
        <begin position="12"/>
        <end position="189"/>
    </location>
</feature>
<keyword evidence="4" id="KW-0862">Zinc</keyword>
<evidence type="ECO:0000256" key="5">
    <source>
        <dbReference type="SAM" id="MobiDB-lite"/>
    </source>
</evidence>
<dbReference type="AlphaFoldDB" id="A0A1G9Q290"/>
<dbReference type="InterPro" id="IPR001279">
    <property type="entry name" value="Metallo-B-lactamas"/>
</dbReference>
<dbReference type="Gene3D" id="3.60.15.10">
    <property type="entry name" value="Ribonuclease Z/Hydroxyacylglutathione hydrolase-like"/>
    <property type="match status" value="1"/>
</dbReference>
<evidence type="ECO:0000259" key="6">
    <source>
        <dbReference type="SMART" id="SM00849"/>
    </source>
</evidence>
<dbReference type="GO" id="GO:0046872">
    <property type="term" value="F:metal ion binding"/>
    <property type="evidence" value="ECO:0007669"/>
    <property type="project" value="UniProtKB-KW"/>
</dbReference>
<keyword evidence="3" id="KW-0378">Hydrolase</keyword>
<dbReference type="EMBL" id="FNHQ01000001">
    <property type="protein sequence ID" value="SDM04445.1"/>
    <property type="molecule type" value="Genomic_DNA"/>
</dbReference>
<organism evidence="7 8">
    <name type="scientific">Megasphaera paucivorans</name>
    <dbReference type="NCBI Taxonomy" id="349095"/>
    <lineage>
        <taxon>Bacteria</taxon>
        <taxon>Bacillati</taxon>
        <taxon>Bacillota</taxon>
        <taxon>Negativicutes</taxon>
        <taxon>Veillonellales</taxon>
        <taxon>Veillonellaceae</taxon>
        <taxon>Megasphaera</taxon>
    </lineage>
</organism>
<proteinExistence type="predicted"/>
<accession>A0A1G9Q290</accession>
<keyword evidence="2" id="KW-0479">Metal-binding</keyword>
<reference evidence="7 8" key="1">
    <citation type="submission" date="2016-10" db="EMBL/GenBank/DDBJ databases">
        <authorList>
            <person name="de Groot N.N."/>
        </authorList>
    </citation>
    <scope>NUCLEOTIDE SEQUENCE [LARGE SCALE GENOMIC DNA]</scope>
    <source>
        <strain evidence="7 8">DSM 16981</strain>
    </source>
</reference>
<keyword evidence="8" id="KW-1185">Reference proteome</keyword>
<dbReference type="RefSeq" id="WP_091647177.1">
    <property type="nucleotide sequence ID" value="NZ_FNHQ01000001.1"/>
</dbReference>
<evidence type="ECO:0000313" key="7">
    <source>
        <dbReference type="EMBL" id="SDM04445.1"/>
    </source>
</evidence>
<dbReference type="SUPFAM" id="SSF56281">
    <property type="entry name" value="Metallo-hydrolase/oxidoreductase"/>
    <property type="match status" value="1"/>
</dbReference>
<evidence type="ECO:0000256" key="1">
    <source>
        <dbReference type="ARBA" id="ARBA00001947"/>
    </source>
</evidence>
<dbReference type="InterPro" id="IPR051453">
    <property type="entry name" value="MBL_Glyoxalase_II"/>
</dbReference>
<dbReference type="OrthoDB" id="9802248at2"/>
<evidence type="ECO:0000256" key="4">
    <source>
        <dbReference type="ARBA" id="ARBA00022833"/>
    </source>
</evidence>
<evidence type="ECO:0000313" key="8">
    <source>
        <dbReference type="Proteomes" id="UP000199309"/>
    </source>
</evidence>
<sequence length="209" mass="23005">MKILAMQLGPIETNCYIVYDEDTREAMVIDPAWDYERIDKALTDHDLTIKKIFLTHGHADHIGALQELRNHKNVPVYVSREDSGLIQNSKNNLSMFMGKKIECVSPEYMVSDGDTISVGSTVFTVYETPGHTPGGVCLYGGGVVFSGDTLFQYSIGRTDLYGGSYKQLIASIETKLMPLPDDTIVLPGHGPSTTIGNERQGNPYLEGRG</sequence>
<feature type="region of interest" description="Disordered" evidence="5">
    <location>
        <begin position="187"/>
        <end position="209"/>
    </location>
</feature>
<protein>
    <submittedName>
        <fullName evidence="7">Glyoxylase, beta-lactamase superfamily II</fullName>
    </submittedName>
</protein>
<dbReference type="STRING" id="349095.SAMN05660299_00065"/>
<evidence type="ECO:0000256" key="2">
    <source>
        <dbReference type="ARBA" id="ARBA00022723"/>
    </source>
</evidence>
<dbReference type="Proteomes" id="UP000199309">
    <property type="component" value="Unassembled WGS sequence"/>
</dbReference>
<dbReference type="PANTHER" id="PTHR46233">
    <property type="entry name" value="HYDROXYACYLGLUTATHIONE HYDROLASE GLOC"/>
    <property type="match status" value="1"/>
</dbReference>
<comment type="cofactor">
    <cofactor evidence="1">
        <name>Zn(2+)</name>
        <dbReference type="ChEBI" id="CHEBI:29105"/>
    </cofactor>
</comment>
<evidence type="ECO:0000256" key="3">
    <source>
        <dbReference type="ARBA" id="ARBA00022801"/>
    </source>
</evidence>
<dbReference type="GO" id="GO:0016787">
    <property type="term" value="F:hydrolase activity"/>
    <property type="evidence" value="ECO:0007669"/>
    <property type="project" value="UniProtKB-KW"/>
</dbReference>
<dbReference type="PANTHER" id="PTHR46233:SF3">
    <property type="entry name" value="HYDROXYACYLGLUTATHIONE HYDROLASE GLOC"/>
    <property type="match status" value="1"/>
</dbReference>
<gene>
    <name evidence="7" type="ORF">SAMN05660299_00065</name>
</gene>
<dbReference type="Pfam" id="PF00753">
    <property type="entry name" value="Lactamase_B"/>
    <property type="match status" value="1"/>
</dbReference>
<name>A0A1G9Q290_9FIRM</name>
<feature type="compositionally biased region" description="Polar residues" evidence="5">
    <location>
        <begin position="191"/>
        <end position="200"/>
    </location>
</feature>